<dbReference type="EMBL" id="CAVMJV010000022">
    <property type="protein sequence ID" value="CAK5071320.1"/>
    <property type="molecule type" value="Genomic_DNA"/>
</dbReference>
<accession>A0ACB0YZX9</accession>
<evidence type="ECO:0000313" key="2">
    <source>
        <dbReference type="Proteomes" id="UP001497535"/>
    </source>
</evidence>
<proteinExistence type="predicted"/>
<keyword evidence="2" id="KW-1185">Reference proteome</keyword>
<dbReference type="Proteomes" id="UP001497535">
    <property type="component" value="Unassembled WGS sequence"/>
</dbReference>
<sequence length="94" mass="11221">MLHQLTTVFVWLAFFGLNAKNNFLTCSSTYFILIFIAWGYQNFKKIFRKNFRKIFQNLLSLAFYKKNFLAHTLEKINVFIFCYFAAVIPTRVSE</sequence>
<comment type="caution">
    <text evidence="1">The sequence shown here is derived from an EMBL/GenBank/DDBJ whole genome shotgun (WGS) entry which is preliminary data.</text>
</comment>
<organism evidence="1 2">
    <name type="scientific">Meloidogyne enterolobii</name>
    <name type="common">Root-knot nematode worm</name>
    <name type="synonym">Meloidogyne mayaguensis</name>
    <dbReference type="NCBI Taxonomy" id="390850"/>
    <lineage>
        <taxon>Eukaryota</taxon>
        <taxon>Metazoa</taxon>
        <taxon>Ecdysozoa</taxon>
        <taxon>Nematoda</taxon>
        <taxon>Chromadorea</taxon>
        <taxon>Rhabditida</taxon>
        <taxon>Tylenchina</taxon>
        <taxon>Tylenchomorpha</taxon>
        <taxon>Tylenchoidea</taxon>
        <taxon>Meloidogynidae</taxon>
        <taxon>Meloidogyninae</taxon>
        <taxon>Meloidogyne</taxon>
    </lineage>
</organism>
<evidence type="ECO:0000313" key="1">
    <source>
        <dbReference type="EMBL" id="CAK5071320.1"/>
    </source>
</evidence>
<name>A0ACB0YZX9_MELEN</name>
<gene>
    <name evidence="1" type="ORF">MENTE1834_LOCUS18868</name>
</gene>
<reference evidence="1" key="1">
    <citation type="submission" date="2023-11" db="EMBL/GenBank/DDBJ databases">
        <authorList>
            <person name="Poullet M."/>
        </authorList>
    </citation>
    <scope>NUCLEOTIDE SEQUENCE</scope>
    <source>
        <strain evidence="1">E1834</strain>
    </source>
</reference>
<protein>
    <submittedName>
        <fullName evidence="1">Uncharacterized protein</fullName>
    </submittedName>
</protein>